<dbReference type="Pfam" id="PF02518">
    <property type="entry name" value="HATPase_c"/>
    <property type="match status" value="1"/>
</dbReference>
<evidence type="ECO:0000259" key="10">
    <source>
        <dbReference type="PROSITE" id="PS50113"/>
    </source>
</evidence>
<dbReference type="CDD" id="cd17580">
    <property type="entry name" value="REC_2_DhkD-like"/>
    <property type="match status" value="1"/>
</dbReference>
<feature type="modified residue" description="4-aspartylphosphate" evidence="6">
    <location>
        <position position="750"/>
    </location>
</feature>
<evidence type="ECO:0000259" key="7">
    <source>
        <dbReference type="PROSITE" id="PS50109"/>
    </source>
</evidence>
<dbReference type="CDD" id="cd16922">
    <property type="entry name" value="HATPase_EvgS-ArcB-TorS-like"/>
    <property type="match status" value="1"/>
</dbReference>
<dbReference type="SMART" id="SM00388">
    <property type="entry name" value="HisKA"/>
    <property type="match status" value="1"/>
</dbReference>
<dbReference type="Pfam" id="PF00072">
    <property type="entry name" value="Response_reg"/>
    <property type="match status" value="1"/>
</dbReference>
<reference evidence="11 12" key="1">
    <citation type="submission" date="2022-11" db="EMBL/GenBank/DDBJ databases">
        <title>Minimal conservation of predation-associated metabolite biosynthetic gene clusters underscores biosynthetic potential of Myxococcota including descriptions for ten novel species: Archangium lansinium sp. nov., Myxococcus landrumus sp. nov., Nannocystis bai.</title>
        <authorList>
            <person name="Ahearne A."/>
            <person name="Stevens C."/>
            <person name="Phillips K."/>
        </authorList>
    </citation>
    <scope>NUCLEOTIDE SEQUENCE [LARGE SCALE GENOMIC DNA]</scope>
    <source>
        <strain evidence="11 12">MIWBW</strain>
    </source>
</reference>
<dbReference type="EMBL" id="JAPNKA010000001">
    <property type="protein sequence ID" value="MCY1078933.1"/>
    <property type="molecule type" value="Genomic_DNA"/>
</dbReference>
<dbReference type="SUPFAM" id="SSF55874">
    <property type="entry name" value="ATPase domain of HSP90 chaperone/DNA topoisomerase II/histidine kinase"/>
    <property type="match status" value="1"/>
</dbReference>
<dbReference type="SUPFAM" id="SSF55785">
    <property type="entry name" value="PYP-like sensor domain (PAS domain)"/>
    <property type="match status" value="2"/>
</dbReference>
<dbReference type="PROSITE" id="PS50109">
    <property type="entry name" value="HIS_KIN"/>
    <property type="match status" value="1"/>
</dbReference>
<dbReference type="InterPro" id="IPR011006">
    <property type="entry name" value="CheY-like_superfamily"/>
</dbReference>
<evidence type="ECO:0000313" key="12">
    <source>
        <dbReference type="Proteomes" id="UP001207654"/>
    </source>
</evidence>
<dbReference type="SMART" id="SM00448">
    <property type="entry name" value="REC"/>
    <property type="match status" value="1"/>
</dbReference>
<accession>A0ABT4AB77</accession>
<dbReference type="SUPFAM" id="SSF55781">
    <property type="entry name" value="GAF domain-like"/>
    <property type="match status" value="1"/>
</dbReference>
<keyword evidence="4" id="KW-0808">Transferase</keyword>
<dbReference type="PRINTS" id="PR00344">
    <property type="entry name" value="BCTRLSENSOR"/>
</dbReference>
<dbReference type="NCBIfam" id="TIGR00229">
    <property type="entry name" value="sensory_box"/>
    <property type="match status" value="2"/>
</dbReference>
<dbReference type="InterPro" id="IPR003594">
    <property type="entry name" value="HATPase_dom"/>
</dbReference>
<dbReference type="InterPro" id="IPR013655">
    <property type="entry name" value="PAS_fold_3"/>
</dbReference>
<keyword evidence="11" id="KW-0067">ATP-binding</keyword>
<dbReference type="InterPro" id="IPR005467">
    <property type="entry name" value="His_kinase_dom"/>
</dbReference>
<feature type="domain" description="Histidine kinase" evidence="7">
    <location>
        <begin position="452"/>
        <end position="670"/>
    </location>
</feature>
<dbReference type="InterPro" id="IPR003661">
    <property type="entry name" value="HisK_dim/P_dom"/>
</dbReference>
<dbReference type="SUPFAM" id="SSF47384">
    <property type="entry name" value="Homodimeric domain of signal transducing histidine kinase"/>
    <property type="match status" value="1"/>
</dbReference>
<organism evidence="11 12">
    <name type="scientific">Archangium lansingense</name>
    <dbReference type="NCBI Taxonomy" id="2995310"/>
    <lineage>
        <taxon>Bacteria</taxon>
        <taxon>Pseudomonadati</taxon>
        <taxon>Myxococcota</taxon>
        <taxon>Myxococcia</taxon>
        <taxon>Myxococcales</taxon>
        <taxon>Cystobacterineae</taxon>
        <taxon>Archangiaceae</taxon>
        <taxon>Archangium</taxon>
    </lineage>
</organism>
<keyword evidence="3 6" id="KW-0597">Phosphoprotein</keyword>
<protein>
    <recommendedName>
        <fullName evidence="2">histidine kinase</fullName>
        <ecNumber evidence="2">2.7.13.3</ecNumber>
    </recommendedName>
</protein>
<dbReference type="Gene3D" id="3.40.50.2300">
    <property type="match status" value="1"/>
</dbReference>
<evidence type="ECO:0000256" key="2">
    <source>
        <dbReference type="ARBA" id="ARBA00012438"/>
    </source>
</evidence>
<dbReference type="Gene3D" id="3.30.450.40">
    <property type="match status" value="1"/>
</dbReference>
<dbReference type="Pfam" id="PF00512">
    <property type="entry name" value="HisKA"/>
    <property type="match status" value="1"/>
</dbReference>
<dbReference type="SMART" id="SM00387">
    <property type="entry name" value="HATPase_c"/>
    <property type="match status" value="1"/>
</dbReference>
<evidence type="ECO:0000256" key="3">
    <source>
        <dbReference type="ARBA" id="ARBA00022553"/>
    </source>
</evidence>
<dbReference type="Gene3D" id="1.10.287.130">
    <property type="match status" value="1"/>
</dbReference>
<evidence type="ECO:0000256" key="5">
    <source>
        <dbReference type="ARBA" id="ARBA00022777"/>
    </source>
</evidence>
<dbReference type="Gene3D" id="3.30.450.20">
    <property type="entry name" value="PAS domain"/>
    <property type="match status" value="2"/>
</dbReference>
<keyword evidence="5" id="KW-0418">Kinase</keyword>
<evidence type="ECO:0000256" key="6">
    <source>
        <dbReference type="PROSITE-ProRule" id="PRU00169"/>
    </source>
</evidence>
<dbReference type="InterPro" id="IPR001789">
    <property type="entry name" value="Sig_transdc_resp-reg_receiver"/>
</dbReference>
<dbReference type="Gene3D" id="3.30.565.10">
    <property type="entry name" value="Histidine kinase-like ATPase, C-terminal domain"/>
    <property type="match status" value="1"/>
</dbReference>
<dbReference type="CDD" id="cd00130">
    <property type="entry name" value="PAS"/>
    <property type="match status" value="2"/>
</dbReference>
<dbReference type="Proteomes" id="UP001207654">
    <property type="component" value="Unassembled WGS sequence"/>
</dbReference>
<dbReference type="PANTHER" id="PTHR43547">
    <property type="entry name" value="TWO-COMPONENT HISTIDINE KINASE"/>
    <property type="match status" value="1"/>
</dbReference>
<dbReference type="SUPFAM" id="SSF52172">
    <property type="entry name" value="CheY-like"/>
    <property type="match status" value="1"/>
</dbReference>
<dbReference type="InterPro" id="IPR003018">
    <property type="entry name" value="GAF"/>
</dbReference>
<dbReference type="InterPro" id="IPR036097">
    <property type="entry name" value="HisK_dim/P_sf"/>
</dbReference>
<dbReference type="InterPro" id="IPR036890">
    <property type="entry name" value="HATPase_C_sf"/>
</dbReference>
<evidence type="ECO:0000259" key="8">
    <source>
        <dbReference type="PROSITE" id="PS50110"/>
    </source>
</evidence>
<dbReference type="Pfam" id="PF08447">
    <property type="entry name" value="PAS_3"/>
    <property type="match status" value="1"/>
</dbReference>
<dbReference type="PROSITE" id="PS50112">
    <property type="entry name" value="PAS"/>
    <property type="match status" value="2"/>
</dbReference>
<keyword evidence="12" id="KW-1185">Reference proteome</keyword>
<evidence type="ECO:0000256" key="4">
    <source>
        <dbReference type="ARBA" id="ARBA00022679"/>
    </source>
</evidence>
<dbReference type="EC" id="2.7.13.3" evidence="2"/>
<proteinExistence type="predicted"/>
<dbReference type="InterPro" id="IPR004358">
    <property type="entry name" value="Sig_transdc_His_kin-like_C"/>
</dbReference>
<dbReference type="InterPro" id="IPR013656">
    <property type="entry name" value="PAS_4"/>
</dbReference>
<comment type="caution">
    <text evidence="11">The sequence shown here is derived from an EMBL/GenBank/DDBJ whole genome shotgun (WGS) entry which is preliminary data.</text>
</comment>
<feature type="domain" description="PAS" evidence="9">
    <location>
        <begin position="138"/>
        <end position="209"/>
    </location>
</feature>
<sequence>MIPLTDTRGSAPPRLEHLLEVVTDGVLALDVQGRPTYVNTRAERLLGRTRNELLGRRLWTVLPELEEAELGRACHRALAEGVPTTVEEYLASLGAWLESQVFPTGEGLLVLLRDVTELKHLVRSRWRAERLAEELSRSEARFRSLVVATSTILWTTDATGNIQEDSPTWCDFTGQSYDKWRSGIGWQEAIHPEDRARVSAAWKRAFAARGLYEVEYRLRRADGAYTPVVSRGVPVLELDGSVREWVGSITDITAQRRARQALEIISEASSALSSTLDLRQALERLTRSLVPRFAGWCGLYLRQGKGPLERVAFTDVDPIRALRLRKAGRLLEGPYAIPTEVLESGRPEPIPLLTEEVLTSETDEARRELRRAFMGMKGVAVPIALDGRKLGVLVLALGDEYRAYDADDVRVAEELAHRAAITVEHARLFELARQERDRAEEANRAKDDFLATVSHELRTPLTAILGWASILRTGTLTPDKQARALETVERSARAQAQIVDDLLDISRIVAGRMRLEMQPVQLVPVVEAALDAVRPAAAARNIRLESQLAAGSGPVQGDAQRLQQVAWNLLTNAIKFTPEGGRVAVRLQRLEEHVELQVSDSGKGIEPSFLPHVFERFRQADGSATRRYGGLGLGLAIVRHLVELHGGTIQAHSEGEGRGASFSVRLPLAATRTSEGSSTRDTPGLPDPSLSAYLPDLSGVRVLVADDEQGTRELLRVLLEDRGAVVTSASNSAEALERLKREPPDLLVSDIGMPDEDGYTLIRRVRALPPAQGGQVPAAALTAYTRLEDRTRALSAGFQVYVPKPVDPIELVMALANLINRFARS</sequence>
<feature type="domain" description="PAS" evidence="9">
    <location>
        <begin position="11"/>
        <end position="81"/>
    </location>
</feature>
<dbReference type="SMART" id="SM00065">
    <property type="entry name" value="GAF"/>
    <property type="match status" value="1"/>
</dbReference>
<dbReference type="CDD" id="cd00082">
    <property type="entry name" value="HisKA"/>
    <property type="match status" value="1"/>
</dbReference>
<keyword evidence="11" id="KW-0547">Nucleotide-binding</keyword>
<name>A0ABT4AB77_9BACT</name>
<dbReference type="PROSITE" id="PS50113">
    <property type="entry name" value="PAC"/>
    <property type="match status" value="1"/>
</dbReference>
<dbReference type="InterPro" id="IPR035965">
    <property type="entry name" value="PAS-like_dom_sf"/>
</dbReference>
<gene>
    <name evidence="11" type="ORF">OV287_31180</name>
</gene>
<evidence type="ECO:0000256" key="1">
    <source>
        <dbReference type="ARBA" id="ARBA00000085"/>
    </source>
</evidence>
<dbReference type="SMART" id="SM00086">
    <property type="entry name" value="PAC"/>
    <property type="match status" value="1"/>
</dbReference>
<dbReference type="InterPro" id="IPR001610">
    <property type="entry name" value="PAC"/>
</dbReference>
<dbReference type="SMART" id="SM00091">
    <property type="entry name" value="PAS"/>
    <property type="match status" value="2"/>
</dbReference>
<dbReference type="RefSeq" id="WP_267537691.1">
    <property type="nucleotide sequence ID" value="NZ_JAPNKA010000001.1"/>
</dbReference>
<dbReference type="PROSITE" id="PS50110">
    <property type="entry name" value="RESPONSE_REGULATORY"/>
    <property type="match status" value="1"/>
</dbReference>
<feature type="domain" description="Response regulatory" evidence="8">
    <location>
        <begin position="701"/>
        <end position="819"/>
    </location>
</feature>
<evidence type="ECO:0000259" key="9">
    <source>
        <dbReference type="PROSITE" id="PS50112"/>
    </source>
</evidence>
<evidence type="ECO:0000313" key="11">
    <source>
        <dbReference type="EMBL" id="MCY1078933.1"/>
    </source>
</evidence>
<dbReference type="GO" id="GO:0005524">
    <property type="term" value="F:ATP binding"/>
    <property type="evidence" value="ECO:0007669"/>
    <property type="project" value="UniProtKB-KW"/>
</dbReference>
<comment type="catalytic activity">
    <reaction evidence="1">
        <text>ATP + protein L-histidine = ADP + protein N-phospho-L-histidine.</text>
        <dbReference type="EC" id="2.7.13.3"/>
    </reaction>
</comment>
<dbReference type="InterPro" id="IPR029016">
    <property type="entry name" value="GAF-like_dom_sf"/>
</dbReference>
<dbReference type="Pfam" id="PF13185">
    <property type="entry name" value="GAF_2"/>
    <property type="match status" value="1"/>
</dbReference>
<dbReference type="Pfam" id="PF08448">
    <property type="entry name" value="PAS_4"/>
    <property type="match status" value="1"/>
</dbReference>
<dbReference type="InterPro" id="IPR000014">
    <property type="entry name" value="PAS"/>
</dbReference>
<dbReference type="InterPro" id="IPR000700">
    <property type="entry name" value="PAS-assoc_C"/>
</dbReference>
<dbReference type="PANTHER" id="PTHR43547:SF2">
    <property type="entry name" value="HYBRID SIGNAL TRANSDUCTION HISTIDINE KINASE C"/>
    <property type="match status" value="1"/>
</dbReference>
<feature type="domain" description="PAC" evidence="10">
    <location>
        <begin position="212"/>
        <end position="264"/>
    </location>
</feature>